<evidence type="ECO:0000313" key="2">
    <source>
        <dbReference type="EMBL" id="PKK49985.1"/>
    </source>
</evidence>
<feature type="region of interest" description="Disordered" evidence="1">
    <location>
        <begin position="1"/>
        <end position="79"/>
    </location>
</feature>
<dbReference type="VEuPathDB" id="FungiDB:FUN_016640"/>
<dbReference type="VEuPathDB" id="FungiDB:RhiirA1_463307"/>
<dbReference type="VEuPathDB" id="FungiDB:RhiirFUN_012385"/>
<name>A0A2N1LKR8_9GLOM</name>
<protein>
    <submittedName>
        <fullName evidence="2">Uncharacterized protein</fullName>
    </submittedName>
</protein>
<organism evidence="2 3">
    <name type="scientific">Rhizophagus irregularis</name>
    <dbReference type="NCBI Taxonomy" id="588596"/>
    <lineage>
        <taxon>Eukaryota</taxon>
        <taxon>Fungi</taxon>
        <taxon>Fungi incertae sedis</taxon>
        <taxon>Mucoromycota</taxon>
        <taxon>Glomeromycotina</taxon>
        <taxon>Glomeromycetes</taxon>
        <taxon>Glomerales</taxon>
        <taxon>Glomeraceae</taxon>
        <taxon>Rhizophagus</taxon>
    </lineage>
</organism>
<reference evidence="2 3" key="2">
    <citation type="submission" date="2017-10" db="EMBL/GenBank/DDBJ databases">
        <title>Extensive intraspecific genome diversity in a model arbuscular mycorrhizal fungus.</title>
        <authorList>
            <person name="Chen E.C.H."/>
            <person name="Morin E."/>
            <person name="Baudet D."/>
            <person name="Noel J."/>
            <person name="Ndikumana S."/>
            <person name="Charron P."/>
            <person name="St-Onge C."/>
            <person name="Giorgi J."/>
            <person name="Grigoriev I.V."/>
            <person name="Roux C."/>
            <person name="Martin F.M."/>
            <person name="Corradi N."/>
        </authorList>
    </citation>
    <scope>NUCLEOTIDE SEQUENCE [LARGE SCALE GENOMIC DNA]</scope>
    <source>
        <strain evidence="2 3">C2</strain>
    </source>
</reference>
<gene>
    <name evidence="2" type="ORF">RhiirC2_803415</name>
</gene>
<feature type="compositionally biased region" description="Acidic residues" evidence="1">
    <location>
        <begin position="8"/>
        <end position="42"/>
    </location>
</feature>
<evidence type="ECO:0000256" key="1">
    <source>
        <dbReference type="SAM" id="MobiDB-lite"/>
    </source>
</evidence>
<reference evidence="2 3" key="1">
    <citation type="submission" date="2016-04" db="EMBL/GenBank/DDBJ databases">
        <title>Genome analyses suggest a sexual origin of heterokaryosis in a supposedly ancient asexual fungus.</title>
        <authorList>
            <person name="Ropars J."/>
            <person name="Sedzielewska K."/>
            <person name="Noel J."/>
            <person name="Charron P."/>
            <person name="Farinelli L."/>
            <person name="Marton T."/>
            <person name="Kruger M."/>
            <person name="Pelin A."/>
            <person name="Brachmann A."/>
            <person name="Corradi N."/>
        </authorList>
    </citation>
    <scope>NUCLEOTIDE SEQUENCE [LARGE SCALE GENOMIC DNA]</scope>
    <source>
        <strain evidence="2 3">C2</strain>
    </source>
</reference>
<proteinExistence type="predicted"/>
<feature type="non-terminal residue" evidence="2">
    <location>
        <position position="1"/>
    </location>
</feature>
<dbReference type="EMBL" id="LLXL01008533">
    <property type="protein sequence ID" value="PKK49985.1"/>
    <property type="molecule type" value="Genomic_DNA"/>
</dbReference>
<dbReference type="Proteomes" id="UP000233469">
    <property type="component" value="Unassembled WGS sequence"/>
</dbReference>
<evidence type="ECO:0000313" key="3">
    <source>
        <dbReference type="Proteomes" id="UP000233469"/>
    </source>
</evidence>
<dbReference type="AlphaFoldDB" id="A0A2N1LKR8"/>
<accession>A0A2N1LKR8</accession>
<sequence length="187" mass="21466">KVNHVYQDAEEDPEDSEEEDESEEEEIEEIEDDDENDDDIDDESRNCYAVKKKKVERSGVPMKKKGATKKSPTSKSRKESGNIVMLTEMVYQIVLKSIISSIVPHCPKEILVEISKFINIIYPKFKDPCLNSVMENDTVKRRELAWKNVTSKVQDVLFPLMQATNAEQKLLLQVPDNKESVHEAPLK</sequence>
<comment type="caution">
    <text evidence="2">The sequence shown here is derived from an EMBL/GenBank/DDBJ whole genome shotgun (WGS) entry which is preliminary data.</text>
</comment>